<accession>A0A5E4QD60</accession>
<organism evidence="1 2">
    <name type="scientific">Leptidea sinapis</name>
    <dbReference type="NCBI Taxonomy" id="189913"/>
    <lineage>
        <taxon>Eukaryota</taxon>
        <taxon>Metazoa</taxon>
        <taxon>Ecdysozoa</taxon>
        <taxon>Arthropoda</taxon>
        <taxon>Hexapoda</taxon>
        <taxon>Insecta</taxon>
        <taxon>Pterygota</taxon>
        <taxon>Neoptera</taxon>
        <taxon>Endopterygota</taxon>
        <taxon>Lepidoptera</taxon>
        <taxon>Glossata</taxon>
        <taxon>Ditrysia</taxon>
        <taxon>Papilionoidea</taxon>
        <taxon>Pieridae</taxon>
        <taxon>Dismorphiinae</taxon>
        <taxon>Leptidea</taxon>
    </lineage>
</organism>
<evidence type="ECO:0000313" key="1">
    <source>
        <dbReference type="EMBL" id="VVC95698.1"/>
    </source>
</evidence>
<proteinExistence type="predicted"/>
<dbReference type="EMBL" id="FZQP02002415">
    <property type="protein sequence ID" value="VVC95698.1"/>
    <property type="molecule type" value="Genomic_DNA"/>
</dbReference>
<protein>
    <recommendedName>
        <fullName evidence="3">DUF1349 domain-containing protein</fullName>
    </recommendedName>
</protein>
<dbReference type="PANTHER" id="PTHR35332">
    <property type="entry name" value="REGULATION OF ENOLASE PROTEIN 1"/>
    <property type="match status" value="1"/>
</dbReference>
<dbReference type="SUPFAM" id="SSF49899">
    <property type="entry name" value="Concanavalin A-like lectins/glucanases"/>
    <property type="match status" value="1"/>
</dbReference>
<sequence length="123" mass="14283">MDKVSLNTITLNKFKWLNEPKKWSRNGETLEITTDNRTDFWQGTWYDFHFNTGHLYGVILQDDFTFEVCIEAKLTTLYDQAGLMIYLDETHWLKAGIEYNDGQPMIGSVLTNGVSDWATGMNF</sequence>
<dbReference type="Proteomes" id="UP000324832">
    <property type="component" value="Unassembled WGS sequence"/>
</dbReference>
<dbReference type="Gene3D" id="2.60.120.200">
    <property type="match status" value="1"/>
</dbReference>
<dbReference type="Pfam" id="PF07081">
    <property type="entry name" value="DUF1349"/>
    <property type="match status" value="1"/>
</dbReference>
<dbReference type="PANTHER" id="PTHR35332:SF2">
    <property type="entry name" value="REGULATION OF ENOLASE PROTEIN 1"/>
    <property type="match status" value="1"/>
</dbReference>
<reference evidence="1 2" key="1">
    <citation type="submission" date="2017-07" db="EMBL/GenBank/DDBJ databases">
        <authorList>
            <person name="Talla V."/>
            <person name="Backstrom N."/>
        </authorList>
    </citation>
    <scope>NUCLEOTIDE SEQUENCE [LARGE SCALE GENOMIC DNA]</scope>
</reference>
<evidence type="ECO:0008006" key="3">
    <source>
        <dbReference type="Google" id="ProtNLM"/>
    </source>
</evidence>
<dbReference type="InterPro" id="IPR013320">
    <property type="entry name" value="ConA-like_dom_sf"/>
</dbReference>
<name>A0A5E4QD60_9NEOP</name>
<dbReference type="InterPro" id="IPR009784">
    <property type="entry name" value="DUF1349"/>
</dbReference>
<evidence type="ECO:0000313" key="2">
    <source>
        <dbReference type="Proteomes" id="UP000324832"/>
    </source>
</evidence>
<gene>
    <name evidence="1" type="ORF">LSINAPIS_LOCUS7357</name>
</gene>
<dbReference type="AlphaFoldDB" id="A0A5E4QD60"/>
<keyword evidence="2" id="KW-1185">Reference proteome</keyword>